<feature type="region of interest" description="Disordered" evidence="1">
    <location>
        <begin position="80"/>
        <end position="121"/>
    </location>
</feature>
<feature type="compositionally biased region" description="Low complexity" evidence="1">
    <location>
        <begin position="48"/>
        <end position="65"/>
    </location>
</feature>
<name>A0A2C5XSH5_9HYPO</name>
<organism evidence="2 3">
    <name type="scientific">Ophiocordyceps australis</name>
    <dbReference type="NCBI Taxonomy" id="1399860"/>
    <lineage>
        <taxon>Eukaryota</taxon>
        <taxon>Fungi</taxon>
        <taxon>Dikarya</taxon>
        <taxon>Ascomycota</taxon>
        <taxon>Pezizomycotina</taxon>
        <taxon>Sordariomycetes</taxon>
        <taxon>Hypocreomycetidae</taxon>
        <taxon>Hypocreales</taxon>
        <taxon>Ophiocordycipitaceae</taxon>
        <taxon>Ophiocordyceps</taxon>
    </lineage>
</organism>
<gene>
    <name evidence="2" type="ORF">CDD82_2487</name>
</gene>
<protein>
    <submittedName>
        <fullName evidence="2">Uncharacterized protein</fullName>
    </submittedName>
</protein>
<dbReference type="OrthoDB" id="3439480at2759"/>
<dbReference type="EMBL" id="NJEU01001902">
    <property type="protein sequence ID" value="PHH59417.1"/>
    <property type="molecule type" value="Genomic_DNA"/>
</dbReference>
<accession>A0A2C5XSH5</accession>
<dbReference type="AlphaFoldDB" id="A0A2C5XSH5"/>
<proteinExistence type="predicted"/>
<reference evidence="2 3" key="1">
    <citation type="submission" date="2017-06" db="EMBL/GenBank/DDBJ databases">
        <title>Ant-infecting Ophiocordyceps genomes reveal a high diversity of potential behavioral manipulation genes and a possible major role for enterotoxins.</title>
        <authorList>
            <person name="De Bekker C."/>
            <person name="Evans H.C."/>
            <person name="Brachmann A."/>
            <person name="Hughes D.P."/>
        </authorList>
    </citation>
    <scope>NUCLEOTIDE SEQUENCE [LARGE SCALE GENOMIC DNA]</scope>
    <source>
        <strain evidence="2 3">1348a</strain>
    </source>
</reference>
<comment type="caution">
    <text evidence="2">The sequence shown here is derived from an EMBL/GenBank/DDBJ whole genome shotgun (WGS) entry which is preliminary data.</text>
</comment>
<feature type="compositionally biased region" description="Basic and acidic residues" evidence="1">
    <location>
        <begin position="131"/>
        <end position="147"/>
    </location>
</feature>
<sequence length="201" mass="23813">MCTCHVYTTLHGDGHRETSRKYVLCSASRHGRPCADVSVFTPPPTHRPSVVQYPSPPSSRSSSAARYTVEEYYRRPRTTHTPVIIVDQARQTSSSSPKRVRIQDPAPTRSSSSASSRRERIQRQIQLDNAEIARRPYEPQRSRSRDADVWDRMREEELRVRIEFLNRQEQWAAERLRMRERAARQPAPEHWRRYRQEYRWP</sequence>
<evidence type="ECO:0000313" key="3">
    <source>
        <dbReference type="Proteomes" id="UP000224854"/>
    </source>
</evidence>
<keyword evidence="3" id="KW-1185">Reference proteome</keyword>
<evidence type="ECO:0000313" key="2">
    <source>
        <dbReference type="EMBL" id="PHH59417.1"/>
    </source>
</evidence>
<feature type="region of interest" description="Disordered" evidence="1">
    <location>
        <begin position="38"/>
        <end position="65"/>
    </location>
</feature>
<feature type="region of interest" description="Disordered" evidence="1">
    <location>
        <begin position="128"/>
        <end position="147"/>
    </location>
</feature>
<dbReference type="Proteomes" id="UP000224854">
    <property type="component" value="Unassembled WGS sequence"/>
</dbReference>
<evidence type="ECO:0000256" key="1">
    <source>
        <dbReference type="SAM" id="MobiDB-lite"/>
    </source>
</evidence>